<dbReference type="EMBL" id="CP070608">
    <property type="protein sequence ID" value="QSE97086.1"/>
    <property type="molecule type" value="Genomic_DNA"/>
</dbReference>
<accession>A0A975A0B7</accession>
<dbReference type="KEGG" id="fuv:JR347_16055"/>
<evidence type="ECO:0000313" key="3">
    <source>
        <dbReference type="Proteomes" id="UP000662783"/>
    </source>
</evidence>
<keyword evidence="3" id="KW-1185">Reference proteome</keyword>
<name>A0A975A0B7_9BACT</name>
<evidence type="ECO:0000256" key="1">
    <source>
        <dbReference type="SAM" id="SignalP"/>
    </source>
</evidence>
<dbReference type="Gene3D" id="2.60.120.560">
    <property type="entry name" value="Exo-inulinase, domain 1"/>
    <property type="match status" value="1"/>
</dbReference>
<organism evidence="2 3">
    <name type="scientific">Fulvivirga lutea</name>
    <dbReference type="NCBI Taxonomy" id="2810512"/>
    <lineage>
        <taxon>Bacteria</taxon>
        <taxon>Pseudomonadati</taxon>
        <taxon>Bacteroidota</taxon>
        <taxon>Cytophagia</taxon>
        <taxon>Cytophagales</taxon>
        <taxon>Fulvivirgaceae</taxon>
        <taxon>Fulvivirga</taxon>
    </lineage>
</organism>
<dbReference type="RefSeq" id="WP_205721599.1">
    <property type="nucleotide sequence ID" value="NZ_CP070608.1"/>
</dbReference>
<feature type="chain" id="PRO_5037378437" description="DUF1080 domain-containing protein" evidence="1">
    <location>
        <begin position="21"/>
        <end position="511"/>
    </location>
</feature>
<gene>
    <name evidence="2" type="ORF">JR347_16055</name>
</gene>
<dbReference type="Proteomes" id="UP000662783">
    <property type="component" value="Chromosome"/>
</dbReference>
<dbReference type="AlphaFoldDB" id="A0A975A0B7"/>
<keyword evidence="1" id="KW-0732">Signal</keyword>
<sequence>MRKGLILLTISYLWPLFCNAQQIFFREDFDDNYNEWKYIKEAENYLGAIQDGHLIWESKNPQSGYVIDKQIGLNELKNWQLDAVISRTKGDKRINLLFGGEDYKKLYYFGYDESSATIVLDQGENNLEIQDWTTVPYIDEEGANKLSVIQYEDHWYFVINDVLFKKFRKLPIYGGNVGFSNYGSGGLKVDYVQLKQLNSLPQFLEVEEKLMQGIAMNETFDHDAGLWIVEQNEKFAKKVVNGRFDIEILNESTHVFDVPTAIPAHASYVIEAEFKYESGASNKAYGFNFAMNNANDKYYRFSISANGSYLLNHKNGQTFTSPIGWTKSDAININGSNIIRIYKIANEAYLFLNDQHVITINDFTVYGNRLGYLVSKECHISSDYITINYLSDDFKVKGLNKDAQTFKAPKEAIDYFNVEYTPIARVECDKSEMEKDKKKWMKQWVGKSSDDIKRAWGKPLPTQSLIRNDFYYKYKEVCGEEYYIWVHFTIPDGIIIQNVDFVLARTISLKN</sequence>
<feature type="signal peptide" evidence="1">
    <location>
        <begin position="1"/>
        <end position="20"/>
    </location>
</feature>
<reference evidence="2" key="1">
    <citation type="submission" date="2021-02" db="EMBL/GenBank/DDBJ databases">
        <title>Fulvivirga sp. S481 isolated from sea water.</title>
        <authorList>
            <person name="Bae S.S."/>
            <person name="Baek K."/>
        </authorList>
    </citation>
    <scope>NUCLEOTIDE SEQUENCE</scope>
    <source>
        <strain evidence="2">S481</strain>
    </source>
</reference>
<protein>
    <recommendedName>
        <fullName evidence="4">DUF1080 domain-containing protein</fullName>
    </recommendedName>
</protein>
<evidence type="ECO:0008006" key="4">
    <source>
        <dbReference type="Google" id="ProtNLM"/>
    </source>
</evidence>
<proteinExistence type="predicted"/>
<evidence type="ECO:0000313" key="2">
    <source>
        <dbReference type="EMBL" id="QSE97086.1"/>
    </source>
</evidence>